<reference evidence="7 8" key="1">
    <citation type="submission" date="2019-02" db="EMBL/GenBank/DDBJ databases">
        <title>Genome sequencing of the rare red list fungi Bondarzewia mesenterica.</title>
        <authorList>
            <person name="Buettner E."/>
            <person name="Kellner H."/>
        </authorList>
    </citation>
    <scope>NUCLEOTIDE SEQUENCE [LARGE SCALE GENOMIC DNA]</scope>
    <source>
        <strain evidence="7 8">DSM 108281</strain>
    </source>
</reference>
<accession>A0A4S4LKD5</accession>
<sequence length="128" mass="14681">MSFSLGASLRSFAPCFSRTLQNKALSRPVPPPRGSITSPEAFLKAIGRSSETKVSYETWEQLWHTSGIELKKNGLSVQDRRYVLWAMQKFRLGEDPLDFTHDPKKKKKIRGWGPAVQNGKRIRSRRHQ</sequence>
<evidence type="ECO:0000256" key="4">
    <source>
        <dbReference type="ARBA" id="ARBA00035129"/>
    </source>
</evidence>
<dbReference type="OrthoDB" id="18595at2759"/>
<evidence type="ECO:0000313" key="8">
    <source>
        <dbReference type="Proteomes" id="UP000310158"/>
    </source>
</evidence>
<gene>
    <name evidence="7" type="ORF">EW146_g7585</name>
</gene>
<dbReference type="PANTHER" id="PTHR28235">
    <property type="entry name" value="PROTEIN FYV4, MITOCHONDRIAL"/>
    <property type="match status" value="1"/>
</dbReference>
<dbReference type="EMBL" id="SGPL01000449">
    <property type="protein sequence ID" value="THH12552.1"/>
    <property type="molecule type" value="Genomic_DNA"/>
</dbReference>
<dbReference type="InterPro" id="IPR019083">
    <property type="entry name" value="SAM_Ribosomal_mS41"/>
</dbReference>
<dbReference type="Proteomes" id="UP000310158">
    <property type="component" value="Unassembled WGS sequence"/>
</dbReference>
<keyword evidence="3" id="KW-0496">Mitochondrion</keyword>
<dbReference type="Pfam" id="PF09597">
    <property type="entry name" value="SAM_Ribosomal_mS41"/>
    <property type="match status" value="1"/>
</dbReference>
<feature type="region of interest" description="Disordered" evidence="5">
    <location>
        <begin position="96"/>
        <end position="128"/>
    </location>
</feature>
<comment type="caution">
    <text evidence="7">The sequence shown here is derived from an EMBL/GenBank/DDBJ whole genome shotgun (WGS) entry which is preliminary data.</text>
</comment>
<protein>
    <recommendedName>
        <fullName evidence="4">Small ribosomal subunit protein mS41</fullName>
    </recommendedName>
</protein>
<feature type="domain" description="Small ribosomal subunit protein mS41 SAM" evidence="6">
    <location>
        <begin position="39"/>
        <end position="93"/>
    </location>
</feature>
<evidence type="ECO:0000259" key="6">
    <source>
        <dbReference type="SMART" id="SM01238"/>
    </source>
</evidence>
<dbReference type="PANTHER" id="PTHR28235:SF1">
    <property type="entry name" value="SMALL RIBOSOMAL SUBUNIT PROTEIN MS41"/>
    <property type="match status" value="1"/>
</dbReference>
<comment type="subcellular location">
    <subcellularLocation>
        <location evidence="1">Mitochondrion</location>
    </subcellularLocation>
</comment>
<evidence type="ECO:0000313" key="7">
    <source>
        <dbReference type="EMBL" id="THH12552.1"/>
    </source>
</evidence>
<name>A0A4S4LKD5_9AGAM</name>
<evidence type="ECO:0000256" key="5">
    <source>
        <dbReference type="SAM" id="MobiDB-lite"/>
    </source>
</evidence>
<evidence type="ECO:0000256" key="2">
    <source>
        <dbReference type="ARBA" id="ARBA00010492"/>
    </source>
</evidence>
<organism evidence="7 8">
    <name type="scientific">Bondarzewia mesenterica</name>
    <dbReference type="NCBI Taxonomy" id="1095465"/>
    <lineage>
        <taxon>Eukaryota</taxon>
        <taxon>Fungi</taxon>
        <taxon>Dikarya</taxon>
        <taxon>Basidiomycota</taxon>
        <taxon>Agaricomycotina</taxon>
        <taxon>Agaricomycetes</taxon>
        <taxon>Russulales</taxon>
        <taxon>Bondarzewiaceae</taxon>
        <taxon>Bondarzewia</taxon>
    </lineage>
</organism>
<dbReference type="InterPro" id="IPR039603">
    <property type="entry name" value="Ribosomal_mS41"/>
</dbReference>
<dbReference type="AlphaFoldDB" id="A0A4S4LKD5"/>
<dbReference type="SMART" id="SM01238">
    <property type="entry name" value="IGR"/>
    <property type="match status" value="1"/>
</dbReference>
<keyword evidence="8" id="KW-1185">Reference proteome</keyword>
<evidence type="ECO:0000256" key="3">
    <source>
        <dbReference type="ARBA" id="ARBA00023128"/>
    </source>
</evidence>
<proteinExistence type="inferred from homology"/>
<comment type="similarity">
    <text evidence="2">Belongs to the mitochondrion-specific ribosomal protein mS41 family.</text>
</comment>
<dbReference type="GO" id="GO:0005739">
    <property type="term" value="C:mitochondrion"/>
    <property type="evidence" value="ECO:0007669"/>
    <property type="project" value="UniProtKB-SubCell"/>
</dbReference>
<evidence type="ECO:0000256" key="1">
    <source>
        <dbReference type="ARBA" id="ARBA00004173"/>
    </source>
</evidence>